<dbReference type="SMART" id="SM00869">
    <property type="entry name" value="Autotransporter"/>
    <property type="match status" value="1"/>
</dbReference>
<dbReference type="InterPro" id="IPR011050">
    <property type="entry name" value="Pectin_lyase_fold/virulence"/>
</dbReference>
<feature type="compositionally biased region" description="Polar residues" evidence="2">
    <location>
        <begin position="40"/>
        <end position="59"/>
    </location>
</feature>
<dbReference type="RefSeq" id="WP_187423176.1">
    <property type="nucleotide sequence ID" value="NZ_CP060637.1"/>
</dbReference>
<feature type="signal peptide" evidence="3">
    <location>
        <begin position="1"/>
        <end position="25"/>
    </location>
</feature>
<keyword evidence="1 3" id="KW-0732">Signal</keyword>
<dbReference type="Proteomes" id="UP000515913">
    <property type="component" value="Chromosome"/>
</dbReference>
<dbReference type="InterPro" id="IPR034061">
    <property type="entry name" value="Peptidases_S8_Autotransporter"/>
</dbReference>
<dbReference type="PANTHER" id="PTHR35037">
    <property type="entry name" value="C-TERMINAL REGION OF AIDA-LIKE PROTEIN"/>
    <property type="match status" value="1"/>
</dbReference>
<dbReference type="SUPFAM" id="SSF103515">
    <property type="entry name" value="Autotransporter"/>
    <property type="match status" value="1"/>
</dbReference>
<dbReference type="InterPro" id="IPR006315">
    <property type="entry name" value="OM_autotransptr_brl_dom"/>
</dbReference>
<dbReference type="NCBIfam" id="TIGR01414">
    <property type="entry name" value="autotrans_barl"/>
    <property type="match status" value="1"/>
</dbReference>
<dbReference type="SUPFAM" id="SSF52743">
    <property type="entry name" value="Subtilisin-like"/>
    <property type="match status" value="1"/>
</dbReference>
<dbReference type="GO" id="GO:0006508">
    <property type="term" value="P:proteolysis"/>
    <property type="evidence" value="ECO:0007669"/>
    <property type="project" value="InterPro"/>
</dbReference>
<dbReference type="Pfam" id="PF12951">
    <property type="entry name" value="PATR"/>
    <property type="match status" value="1"/>
</dbReference>
<evidence type="ECO:0000259" key="4">
    <source>
        <dbReference type="PROSITE" id="PS51208"/>
    </source>
</evidence>
<sequence length="1048" mass="116594">MHIKANHKKILLYCLAILAFTNCGGGGGGGASSLPIEPNNTGIISNKNPIQGINPSPQIKNPEKKEKDSMQPEDDNKKNNSQINADNPKVPVIKEPIRATIVKPTFTNRPIFDDYDTDKIPSDNKNINGHDQIVAIMDSDFLTHKQELEKKYENIDILKKYSSNPAPNQSLHGERVLDIMTENTKFKIVAASIGEKLGDKIFVAPSLELYKDIFKKFGDQKVKVINQSWGVDNNKDIKEFDKYKSFLLPTQLVGGEIKEIVEPYDAAEKRGEELLKFYSKSVDDGGLFVWANGNHANDGSLLYNPSIQAQLPVRNPSLEKGWISVIGVKEKDSISLVDPNSNYYAYKHYPNRLAYPGLAARRAISASGDGLASANGTLGSSYAAPRVARAATLVASKFPWMTNSQVRETLFTTTDEPELVYDHNGNLLDHNGNIDETKNTRYRLNTPSSRYGWGILNTQRALKGPGAFLEDLLKVDYNNYTDHILYFQARIPENQESYFENDIKGDRALRKSGKGRLHLTGTNTFGMTTQIDEGTLDIYKQHAANINVNKNGTLILHNNAFIGSISIFDDHTIVGADVTNNGVVKLDGKKATIAGNYNVEENGITEIDFNSTLEVLGKATLSTSTLKVSSKDYLQANPIKKEVIHGNIDEVKVEDIKVDGMRKAIAHKENNGLIIEMSRENAAAYLENPSISSEYTATNVEKVLLDIDNKVQNNNASLEDMKRGLALIEMSKEEFKNSTYKMSGEIYASAQALTFAQAQNINRNISNHLSSLNDFKTSNYEWQGWMSGLYSKGHLKEAGYATGKTDMQGELFGIDKKINNSTQIGIAFAHSNSKAEFNRYAGQSKSESFGTSIYAKKYLKNDAYILGKLGVSKFDTKVQRDLVDINGTNTTGNIKHKDKMLSSYVEIGKHFSNFTPFIGYSQDYLKRGAFNESNAAWGINTNSKNYSNSNVFLGIRGEYTVNSYNFNSYITHSINVGNRSLNFDGKFNGTDINQHFKGINQVKNITWFGVGLTKEITPQLDIIGNIDFRFEENHKADSILSAGLQYKF</sequence>
<reference evidence="5 6" key="1">
    <citation type="submission" date="2020-08" db="EMBL/GenBank/DDBJ databases">
        <authorList>
            <person name="Liu C."/>
            <person name="Sun Q."/>
        </authorList>
    </citation>
    <scope>NUCLEOTIDE SEQUENCE [LARGE SCALE GENOMIC DNA]</scope>
    <source>
        <strain evidence="5 6">NSJ-57</strain>
    </source>
</reference>
<evidence type="ECO:0000256" key="1">
    <source>
        <dbReference type="ARBA" id="ARBA00022729"/>
    </source>
</evidence>
<dbReference type="Gene3D" id="2.40.128.130">
    <property type="entry name" value="Autotransporter beta-domain"/>
    <property type="match status" value="1"/>
</dbReference>
<feature type="region of interest" description="Disordered" evidence="2">
    <location>
        <begin position="40"/>
        <end position="90"/>
    </location>
</feature>
<protein>
    <submittedName>
        <fullName evidence="5">Autotransporter domain-containing protein</fullName>
    </submittedName>
</protein>
<dbReference type="SUPFAM" id="SSF51126">
    <property type="entry name" value="Pectin lyase-like"/>
    <property type="match status" value="1"/>
</dbReference>
<dbReference type="PANTHER" id="PTHR35037:SF3">
    <property type="entry name" value="C-TERMINAL REGION OF AIDA-LIKE PROTEIN"/>
    <property type="match status" value="1"/>
</dbReference>
<accession>A0A7G9GYU5</accession>
<dbReference type="InterPro" id="IPR036709">
    <property type="entry name" value="Autotransporte_beta_dom_sf"/>
</dbReference>
<gene>
    <name evidence="5" type="ORF">H9Q81_03875</name>
</gene>
<dbReference type="Gene3D" id="3.40.50.200">
    <property type="entry name" value="Peptidase S8/S53 domain"/>
    <property type="match status" value="1"/>
</dbReference>
<proteinExistence type="predicted"/>
<dbReference type="CDD" id="cd04848">
    <property type="entry name" value="Peptidases_S8_Autotransporter_serine_protease_like"/>
    <property type="match status" value="1"/>
</dbReference>
<dbReference type="InterPro" id="IPR013425">
    <property type="entry name" value="Autotrns_rpt"/>
</dbReference>
<feature type="chain" id="PRO_5028995085" evidence="3">
    <location>
        <begin position="26"/>
        <end position="1048"/>
    </location>
</feature>
<organism evidence="5 6">
    <name type="scientific">Fusobacterium hominis</name>
    <dbReference type="NCBI Taxonomy" id="2764326"/>
    <lineage>
        <taxon>Bacteria</taxon>
        <taxon>Fusobacteriati</taxon>
        <taxon>Fusobacteriota</taxon>
        <taxon>Fusobacteriia</taxon>
        <taxon>Fusobacteriales</taxon>
        <taxon>Fusobacteriaceae</taxon>
        <taxon>Fusobacterium</taxon>
    </lineage>
</organism>
<dbReference type="PROSITE" id="PS51208">
    <property type="entry name" value="AUTOTRANSPORTER"/>
    <property type="match status" value="1"/>
</dbReference>
<dbReference type="InterPro" id="IPR000209">
    <property type="entry name" value="Peptidase_S8/S53_dom"/>
</dbReference>
<dbReference type="Pfam" id="PF00082">
    <property type="entry name" value="Peptidase_S8"/>
    <property type="match status" value="1"/>
</dbReference>
<dbReference type="InterPro" id="IPR005546">
    <property type="entry name" value="Autotransporte_beta"/>
</dbReference>
<dbReference type="GO" id="GO:0004252">
    <property type="term" value="F:serine-type endopeptidase activity"/>
    <property type="evidence" value="ECO:0007669"/>
    <property type="project" value="InterPro"/>
</dbReference>
<dbReference type="EMBL" id="CP060637">
    <property type="protein sequence ID" value="QNM15977.1"/>
    <property type="molecule type" value="Genomic_DNA"/>
</dbReference>
<keyword evidence="6" id="KW-1185">Reference proteome</keyword>
<dbReference type="InterPro" id="IPR036852">
    <property type="entry name" value="Peptidase_S8/S53_dom_sf"/>
</dbReference>
<name>A0A7G9GYU5_9FUSO</name>
<evidence type="ECO:0000313" key="5">
    <source>
        <dbReference type="EMBL" id="QNM15977.1"/>
    </source>
</evidence>
<dbReference type="InterPro" id="IPR051551">
    <property type="entry name" value="Autotransporter_adhesion"/>
</dbReference>
<dbReference type="AlphaFoldDB" id="A0A7G9GYU5"/>
<dbReference type="NCBIfam" id="TIGR02601">
    <property type="entry name" value="autotrns_rpt"/>
    <property type="match status" value="1"/>
</dbReference>
<evidence type="ECO:0000256" key="2">
    <source>
        <dbReference type="SAM" id="MobiDB-lite"/>
    </source>
</evidence>
<dbReference type="GO" id="GO:0019867">
    <property type="term" value="C:outer membrane"/>
    <property type="evidence" value="ECO:0007669"/>
    <property type="project" value="InterPro"/>
</dbReference>
<evidence type="ECO:0000256" key="3">
    <source>
        <dbReference type="SAM" id="SignalP"/>
    </source>
</evidence>
<dbReference type="Pfam" id="PF03797">
    <property type="entry name" value="Autotransporter"/>
    <property type="match status" value="1"/>
</dbReference>
<dbReference type="KEGG" id="fho:H9Q81_03875"/>
<feature type="domain" description="Autotransporter" evidence="4">
    <location>
        <begin position="777"/>
        <end position="1048"/>
    </location>
</feature>
<feature type="compositionally biased region" description="Basic and acidic residues" evidence="2">
    <location>
        <begin position="61"/>
        <end position="78"/>
    </location>
</feature>
<evidence type="ECO:0000313" key="6">
    <source>
        <dbReference type="Proteomes" id="UP000515913"/>
    </source>
</evidence>